<comment type="similarity">
    <text evidence="1">Belongs to the FlgM family.</text>
</comment>
<evidence type="ECO:0000256" key="5">
    <source>
        <dbReference type="ARBA" id="ARBA00023015"/>
    </source>
</evidence>
<protein>
    <recommendedName>
        <fullName evidence="2">Negative regulator of flagellin synthesis</fullName>
    </recommendedName>
</protein>
<keyword evidence="4" id="KW-1005">Bacterial flagellum biogenesis</keyword>
<evidence type="ECO:0000259" key="7">
    <source>
        <dbReference type="Pfam" id="PF04316"/>
    </source>
</evidence>
<keyword evidence="9" id="KW-1185">Reference proteome</keyword>
<evidence type="ECO:0000256" key="2">
    <source>
        <dbReference type="ARBA" id="ARBA00017823"/>
    </source>
</evidence>
<reference evidence="9" key="1">
    <citation type="submission" date="2017-04" db="EMBL/GenBank/DDBJ databases">
        <authorList>
            <person name="Varghese N."/>
            <person name="Submissions S."/>
        </authorList>
    </citation>
    <scope>NUCLEOTIDE SEQUENCE [LARGE SCALE GENOMIC DNA]</scope>
    <source>
        <strain evidence="9">USBA 82</strain>
    </source>
</reference>
<dbReference type="Proteomes" id="UP000193355">
    <property type="component" value="Unassembled WGS sequence"/>
</dbReference>
<keyword evidence="5" id="KW-0805">Transcription regulation</keyword>
<evidence type="ECO:0000256" key="1">
    <source>
        <dbReference type="ARBA" id="ARBA00005322"/>
    </source>
</evidence>
<evidence type="ECO:0000256" key="6">
    <source>
        <dbReference type="ARBA" id="ARBA00023163"/>
    </source>
</evidence>
<gene>
    <name evidence="8" type="ORF">SAMN06275492_10552</name>
</gene>
<dbReference type="InterPro" id="IPR007412">
    <property type="entry name" value="FlgM"/>
</dbReference>
<evidence type="ECO:0000313" key="9">
    <source>
        <dbReference type="Proteomes" id="UP000193355"/>
    </source>
</evidence>
<feature type="domain" description="Anti-sigma-28 factor FlgM C-terminal" evidence="7">
    <location>
        <begin position="32"/>
        <end position="85"/>
    </location>
</feature>
<dbReference type="GO" id="GO:0045892">
    <property type="term" value="P:negative regulation of DNA-templated transcription"/>
    <property type="evidence" value="ECO:0007669"/>
    <property type="project" value="InterPro"/>
</dbReference>
<dbReference type="GO" id="GO:0044781">
    <property type="term" value="P:bacterial-type flagellum organization"/>
    <property type="evidence" value="ECO:0007669"/>
    <property type="project" value="UniProtKB-KW"/>
</dbReference>
<dbReference type="RefSeq" id="WP_085543951.1">
    <property type="nucleotide sequence ID" value="NZ_FXBB01000005.1"/>
</dbReference>
<dbReference type="NCBIfam" id="TIGR03824">
    <property type="entry name" value="FlgM_jcvi"/>
    <property type="match status" value="1"/>
</dbReference>
<dbReference type="InterPro" id="IPR035890">
    <property type="entry name" value="Anti-sigma-28_factor_FlgM_sf"/>
</dbReference>
<dbReference type="OrthoDB" id="9797114at2"/>
<dbReference type="AlphaFoldDB" id="A0A1X7IVZ6"/>
<accession>A0A1X7IVZ6</accession>
<keyword evidence="6" id="KW-0804">Transcription</keyword>
<dbReference type="EMBL" id="FXBB01000005">
    <property type="protein sequence ID" value="SMG18726.1"/>
    <property type="molecule type" value="Genomic_DNA"/>
</dbReference>
<evidence type="ECO:0000256" key="3">
    <source>
        <dbReference type="ARBA" id="ARBA00022491"/>
    </source>
</evidence>
<dbReference type="Pfam" id="PF04316">
    <property type="entry name" value="FlgM"/>
    <property type="match status" value="1"/>
</dbReference>
<dbReference type="InterPro" id="IPR031316">
    <property type="entry name" value="FlgM_C"/>
</dbReference>
<dbReference type="SUPFAM" id="SSF101498">
    <property type="entry name" value="Anti-sigma factor FlgM"/>
    <property type="match status" value="1"/>
</dbReference>
<proteinExistence type="inferred from homology"/>
<sequence length="92" mass="10108">MIDKIGPSYTYTVSKAVKKSNPLPKEQDRNADGLEVSGFGQVLSRSMAEAKKIPDVRQDKVDGIKNRIESGTYNPDNRFIAARLIAAGILED</sequence>
<dbReference type="STRING" id="561720.SAMN06275492_10552"/>
<organism evidence="8 9">
    <name type="scientific">Dethiosulfovibrio salsuginis</name>
    <dbReference type="NCBI Taxonomy" id="561720"/>
    <lineage>
        <taxon>Bacteria</taxon>
        <taxon>Thermotogati</taxon>
        <taxon>Synergistota</taxon>
        <taxon>Synergistia</taxon>
        <taxon>Synergistales</taxon>
        <taxon>Dethiosulfovibrionaceae</taxon>
        <taxon>Dethiosulfovibrio</taxon>
    </lineage>
</organism>
<keyword evidence="3" id="KW-0678">Repressor</keyword>
<evidence type="ECO:0000256" key="4">
    <source>
        <dbReference type="ARBA" id="ARBA00022795"/>
    </source>
</evidence>
<evidence type="ECO:0000313" key="8">
    <source>
        <dbReference type="EMBL" id="SMG18726.1"/>
    </source>
</evidence>
<name>A0A1X7IVZ6_9BACT</name>